<dbReference type="AlphaFoldDB" id="A0A0U4DCU8"/>
<reference evidence="1 2" key="1">
    <citation type="journal article" date="1991" name="Int. J. Syst. Bacteriol.">
        <title>Description of the erythromycin-producing bacterium Arthrobacter sp. strain NRRL B-3381 as Aeromicrobium erythreum gen. nov., sp. nov.</title>
        <authorList>
            <person name="Miller E.S."/>
            <person name="Woese C.R."/>
            <person name="Brenner S."/>
        </authorList>
    </citation>
    <scope>NUCLEOTIDE SEQUENCE [LARGE SCALE GENOMIC DNA]</scope>
    <source>
        <strain evidence="1 2">AR18</strain>
    </source>
</reference>
<dbReference type="PATRIC" id="fig|2041.4.peg.3142"/>
<evidence type="ECO:0000313" key="2">
    <source>
        <dbReference type="Proteomes" id="UP000067689"/>
    </source>
</evidence>
<dbReference type="Proteomes" id="UP000067689">
    <property type="component" value="Chromosome"/>
</dbReference>
<dbReference type="EMBL" id="CP011502">
    <property type="protein sequence ID" value="ALX05922.1"/>
    <property type="molecule type" value="Genomic_DNA"/>
</dbReference>
<name>A0A0U4DCU8_9ACTN</name>
<organism evidence="1 2">
    <name type="scientific">Aeromicrobium erythreum</name>
    <dbReference type="NCBI Taxonomy" id="2041"/>
    <lineage>
        <taxon>Bacteria</taxon>
        <taxon>Bacillati</taxon>
        <taxon>Actinomycetota</taxon>
        <taxon>Actinomycetes</taxon>
        <taxon>Propionibacteriales</taxon>
        <taxon>Nocardioidaceae</taxon>
        <taxon>Aeromicrobium</taxon>
    </lineage>
</organism>
<dbReference type="KEGG" id="aer:AERYTH_15045"/>
<evidence type="ECO:0000313" key="1">
    <source>
        <dbReference type="EMBL" id="ALX05922.1"/>
    </source>
</evidence>
<evidence type="ECO:0008006" key="3">
    <source>
        <dbReference type="Google" id="ProtNLM"/>
    </source>
</evidence>
<protein>
    <recommendedName>
        <fullName evidence="3">SH3b domain-containing protein</fullName>
    </recommendedName>
</protein>
<sequence>MAVGALVAVGPTTAGPAVAANDCTAPRWDVHPDLISTGTFSWGDGTAIRTAGYNDCTIVGRGYPNQGIDVHCSRQNDNGVWWVYARNTSTGKAGWASYSAVYTSGSVLPPRCS</sequence>
<keyword evidence="2" id="KW-1185">Reference proteome</keyword>
<proteinExistence type="predicted"/>
<gene>
    <name evidence="1" type="ORF">AERYTH_15045</name>
</gene>
<accession>A0A0U4DCU8</accession>